<evidence type="ECO:0000313" key="7">
    <source>
        <dbReference type="EMBL" id="WJW67086.1"/>
    </source>
</evidence>
<dbReference type="InterPro" id="IPR006059">
    <property type="entry name" value="SBP"/>
</dbReference>
<evidence type="ECO:0000256" key="5">
    <source>
        <dbReference type="SAM" id="MobiDB-lite"/>
    </source>
</evidence>
<dbReference type="Proteomes" id="UP001431572">
    <property type="component" value="Chromosome 1"/>
</dbReference>
<dbReference type="PANTHER" id="PTHR43649:SF31">
    <property type="entry name" value="SN-GLYCEROL-3-PHOSPHATE-BINDING PERIPLASMIC PROTEIN UGPB"/>
    <property type="match status" value="1"/>
</dbReference>
<organism evidence="6 8">
    <name type="scientific">Candidatus Chlorohelix allophototropha</name>
    <dbReference type="NCBI Taxonomy" id="3003348"/>
    <lineage>
        <taxon>Bacteria</taxon>
        <taxon>Bacillati</taxon>
        <taxon>Chloroflexota</taxon>
        <taxon>Chloroflexia</taxon>
        <taxon>Candidatus Chloroheliales</taxon>
        <taxon>Candidatus Chloroheliaceae</taxon>
        <taxon>Candidatus Chlorohelix</taxon>
    </lineage>
</organism>
<keyword evidence="3" id="KW-0813">Transport</keyword>
<evidence type="ECO:0000313" key="6">
    <source>
        <dbReference type="EMBL" id="NWJ45208.1"/>
    </source>
</evidence>
<dbReference type="PROSITE" id="PS51257">
    <property type="entry name" value="PROKAR_LIPOPROTEIN"/>
    <property type="match status" value="1"/>
</dbReference>
<keyword evidence="4" id="KW-0732">Signal</keyword>
<dbReference type="PANTHER" id="PTHR43649">
    <property type="entry name" value="ARABINOSE-BINDING PROTEIN-RELATED"/>
    <property type="match status" value="1"/>
</dbReference>
<dbReference type="Proteomes" id="UP000521676">
    <property type="component" value="Unassembled WGS sequence"/>
</dbReference>
<sequence length="456" mass="51512">MSFRNNAPKYAIYIVLVFVFNLLLAACGNSDVTPTNTVSSVNSTTIPPTSAPNATTTTSNAQATITWSFWGDAGEVAVNNKLVEQFEKFNPNIKVITLHADWQDYFNKIDNEWVGNKAPDVMFMAYIPTYASKGILENLSPYIARDGDVKPEDFYPNLLIQHQYNGQQYSLPRDNDTKVVYVNLKLLKEAGLTTPKAGWTWQDLRDYSKKLTKRDEKGNTTQYGYAFEVNEWWQLWVWQNGGEVWDSFTPPEPPRKTLIDSPEANEAIQFFADLINVDKVTPSYEVMSNGDNNIKLFTEGKVAMVFGNHSAVPAFSKNQNLEWDVVPLPMGKKRVNVIGGAGYAINHDSKNKEAAWQFLKYLSSELGQGFFMETGLVVPSRQSIREDNIYVRNSKFNWQVFVEETRLGHIYPEFRSSNKLNGIIDQTLAPVWQGKMSVNIALATLPNILNPLLAKS</sequence>
<comment type="subcellular location">
    <subcellularLocation>
        <location evidence="1">Cell envelope</location>
    </subcellularLocation>
</comment>
<accession>A0A8T7LT46</accession>
<dbReference type="EMBL" id="CP128399">
    <property type="protein sequence ID" value="WJW67086.1"/>
    <property type="molecule type" value="Genomic_DNA"/>
</dbReference>
<dbReference type="EMBL" id="JACATZ010000001">
    <property type="protein sequence ID" value="NWJ45208.1"/>
    <property type="molecule type" value="Genomic_DNA"/>
</dbReference>
<evidence type="ECO:0000256" key="3">
    <source>
        <dbReference type="ARBA" id="ARBA00022448"/>
    </source>
</evidence>
<evidence type="ECO:0000256" key="4">
    <source>
        <dbReference type="ARBA" id="ARBA00022729"/>
    </source>
</evidence>
<evidence type="ECO:0000256" key="2">
    <source>
        <dbReference type="ARBA" id="ARBA00008520"/>
    </source>
</evidence>
<dbReference type="AlphaFoldDB" id="A0A8T7LT46"/>
<dbReference type="InterPro" id="IPR050490">
    <property type="entry name" value="Bact_solute-bd_prot1"/>
</dbReference>
<evidence type="ECO:0000256" key="1">
    <source>
        <dbReference type="ARBA" id="ARBA00004196"/>
    </source>
</evidence>
<comment type="similarity">
    <text evidence="2">Belongs to the bacterial solute-binding protein 1 family.</text>
</comment>
<proteinExistence type="inferred from homology"/>
<dbReference type="Pfam" id="PF01547">
    <property type="entry name" value="SBP_bac_1"/>
    <property type="match status" value="1"/>
</dbReference>
<keyword evidence="9" id="KW-1185">Reference proteome</keyword>
<gene>
    <name evidence="6" type="ORF">HXX08_04935</name>
    <name evidence="7" type="ORF">OZ401_000335</name>
</gene>
<protein>
    <submittedName>
        <fullName evidence="6">Sugar ABC transporter substrate-binding protein</fullName>
    </submittedName>
</protein>
<dbReference type="Gene3D" id="3.40.190.10">
    <property type="entry name" value="Periplasmic binding protein-like II"/>
    <property type="match status" value="1"/>
</dbReference>
<evidence type="ECO:0000313" key="8">
    <source>
        <dbReference type="Proteomes" id="UP000521676"/>
    </source>
</evidence>
<name>A0A8T7LT46_9CHLR</name>
<dbReference type="RefSeq" id="WP_341468982.1">
    <property type="nucleotide sequence ID" value="NZ_CP128399.1"/>
</dbReference>
<feature type="region of interest" description="Disordered" evidence="5">
    <location>
        <begin position="37"/>
        <end position="57"/>
    </location>
</feature>
<reference evidence="6 8" key="1">
    <citation type="submission" date="2020-06" db="EMBL/GenBank/DDBJ databases">
        <title>Anoxygenic phototrophic Chloroflexota member uses a Type I reaction center.</title>
        <authorList>
            <person name="Tsuji J.M."/>
            <person name="Shaw N.A."/>
            <person name="Nagashima S."/>
            <person name="Venkiteswaran J."/>
            <person name="Schiff S.L."/>
            <person name="Hanada S."/>
            <person name="Tank M."/>
            <person name="Neufeld J.D."/>
        </authorList>
    </citation>
    <scope>NUCLEOTIDE SEQUENCE [LARGE SCALE GENOMIC DNA]</scope>
    <source>
        <strain evidence="6">L227-S17</strain>
    </source>
</reference>
<reference evidence="7" key="2">
    <citation type="journal article" date="2024" name="Nature">
        <title>Anoxygenic phototroph of the Chloroflexota uses a type I reaction centre.</title>
        <authorList>
            <person name="Tsuji J.M."/>
            <person name="Shaw N.A."/>
            <person name="Nagashima S."/>
            <person name="Venkiteswaran J.J."/>
            <person name="Schiff S.L."/>
            <person name="Watanabe T."/>
            <person name="Fukui M."/>
            <person name="Hanada S."/>
            <person name="Tank M."/>
            <person name="Neufeld J.D."/>
        </authorList>
    </citation>
    <scope>NUCLEOTIDE SEQUENCE</scope>
    <source>
        <strain evidence="7">L227-S17</strain>
    </source>
</reference>
<dbReference type="SUPFAM" id="SSF53850">
    <property type="entry name" value="Periplasmic binding protein-like II"/>
    <property type="match status" value="1"/>
</dbReference>
<dbReference type="CDD" id="cd13585">
    <property type="entry name" value="PBP2_TMBP_like"/>
    <property type="match status" value="1"/>
</dbReference>
<evidence type="ECO:0000313" key="9">
    <source>
        <dbReference type="Proteomes" id="UP001431572"/>
    </source>
</evidence>
<dbReference type="GO" id="GO:0030313">
    <property type="term" value="C:cell envelope"/>
    <property type="evidence" value="ECO:0007669"/>
    <property type="project" value="UniProtKB-SubCell"/>
</dbReference>